<feature type="compositionally biased region" description="Polar residues" evidence="7">
    <location>
        <begin position="661"/>
        <end position="672"/>
    </location>
</feature>
<dbReference type="InterPro" id="IPR003439">
    <property type="entry name" value="ABC_transporter-like_ATP-bd"/>
</dbReference>
<feature type="non-terminal residue" evidence="10">
    <location>
        <position position="1"/>
    </location>
</feature>
<evidence type="ECO:0000256" key="4">
    <source>
        <dbReference type="ARBA" id="ARBA00022840"/>
    </source>
</evidence>
<dbReference type="Proteomes" id="UP001519460">
    <property type="component" value="Unassembled WGS sequence"/>
</dbReference>
<feature type="domain" description="ABC transporter" evidence="9">
    <location>
        <begin position="291"/>
        <end position="503"/>
    </location>
</feature>
<dbReference type="Pfam" id="PF00005">
    <property type="entry name" value="ABC_tran"/>
    <property type="match status" value="1"/>
</dbReference>
<evidence type="ECO:0000259" key="9">
    <source>
        <dbReference type="PROSITE" id="PS50893"/>
    </source>
</evidence>
<comment type="caution">
    <text evidence="10">The sequence shown here is derived from an EMBL/GenBank/DDBJ whole genome shotgun (WGS) entry which is preliminary data.</text>
</comment>
<feature type="transmembrane region" description="Helical" evidence="8">
    <location>
        <begin position="118"/>
        <end position="138"/>
    </location>
</feature>
<evidence type="ECO:0000256" key="8">
    <source>
        <dbReference type="SAM" id="Phobius"/>
    </source>
</evidence>
<dbReference type="InterPro" id="IPR013525">
    <property type="entry name" value="ABC2_TM"/>
</dbReference>
<dbReference type="InterPro" id="IPR003593">
    <property type="entry name" value="AAA+_ATPase"/>
</dbReference>
<evidence type="ECO:0000256" key="7">
    <source>
        <dbReference type="SAM" id="MobiDB-lite"/>
    </source>
</evidence>
<dbReference type="Pfam" id="PF12698">
    <property type="entry name" value="ABC2_membrane_3"/>
    <property type="match status" value="2"/>
</dbReference>
<dbReference type="EMBL" id="JACVVK020000549">
    <property type="protein sequence ID" value="KAK7466710.1"/>
    <property type="molecule type" value="Genomic_DNA"/>
</dbReference>
<keyword evidence="2 8" id="KW-0812">Transmembrane</keyword>
<feature type="transmembrane region" description="Helical" evidence="8">
    <location>
        <begin position="158"/>
        <end position="176"/>
    </location>
</feature>
<evidence type="ECO:0000313" key="10">
    <source>
        <dbReference type="EMBL" id="KAK7466710.1"/>
    </source>
</evidence>
<dbReference type="Gene3D" id="3.40.50.300">
    <property type="entry name" value="P-loop containing nucleotide triphosphate hydrolases"/>
    <property type="match status" value="2"/>
</dbReference>
<keyword evidence="11" id="KW-1185">Reference proteome</keyword>
<gene>
    <name evidence="10" type="ORF">BaRGS_00037197</name>
</gene>
<protein>
    <recommendedName>
        <fullName evidence="9">ABC transporter domain-containing protein</fullName>
    </recommendedName>
</protein>
<feature type="transmembrane region" description="Helical" evidence="8">
    <location>
        <begin position="740"/>
        <end position="758"/>
    </location>
</feature>
<dbReference type="AlphaFoldDB" id="A0ABD0J9J8"/>
<feature type="transmembrane region" description="Helical" evidence="8">
    <location>
        <begin position="188"/>
        <end position="207"/>
    </location>
</feature>
<name>A0ABD0J9J8_9CAEN</name>
<dbReference type="InterPro" id="IPR027417">
    <property type="entry name" value="P-loop_NTPase"/>
</dbReference>
<feature type="region of interest" description="Disordered" evidence="7">
    <location>
        <begin position="658"/>
        <end position="683"/>
    </location>
</feature>
<dbReference type="GO" id="GO:0005524">
    <property type="term" value="F:ATP binding"/>
    <property type="evidence" value="ECO:0007669"/>
    <property type="project" value="UniProtKB-KW"/>
</dbReference>
<dbReference type="CDD" id="cd03263">
    <property type="entry name" value="ABC_subfamily_A"/>
    <property type="match status" value="1"/>
</dbReference>
<feature type="transmembrane region" description="Helical" evidence="8">
    <location>
        <begin position="1029"/>
        <end position="1048"/>
    </location>
</feature>
<organism evidence="10 11">
    <name type="scientific">Batillaria attramentaria</name>
    <dbReference type="NCBI Taxonomy" id="370345"/>
    <lineage>
        <taxon>Eukaryota</taxon>
        <taxon>Metazoa</taxon>
        <taxon>Spiralia</taxon>
        <taxon>Lophotrochozoa</taxon>
        <taxon>Mollusca</taxon>
        <taxon>Gastropoda</taxon>
        <taxon>Caenogastropoda</taxon>
        <taxon>Sorbeoconcha</taxon>
        <taxon>Cerithioidea</taxon>
        <taxon>Batillariidae</taxon>
        <taxon>Batillaria</taxon>
    </lineage>
</organism>
<reference evidence="10 11" key="1">
    <citation type="journal article" date="2023" name="Sci. Data">
        <title>Genome assembly of the Korean intertidal mud-creeper Batillaria attramentaria.</title>
        <authorList>
            <person name="Patra A.K."/>
            <person name="Ho P.T."/>
            <person name="Jun S."/>
            <person name="Lee S.J."/>
            <person name="Kim Y."/>
            <person name="Won Y.J."/>
        </authorList>
    </citation>
    <scope>NUCLEOTIDE SEQUENCE [LARGE SCALE GENOMIC DNA]</scope>
    <source>
        <strain evidence="10">Wonlab-2016</strain>
    </source>
</reference>
<dbReference type="PROSITE" id="PS50893">
    <property type="entry name" value="ABC_TRANSPORTER_2"/>
    <property type="match status" value="1"/>
</dbReference>
<evidence type="ECO:0000256" key="6">
    <source>
        <dbReference type="ARBA" id="ARBA00023136"/>
    </source>
</evidence>
<dbReference type="PANTHER" id="PTHR19229">
    <property type="entry name" value="ATP-BINDING CASSETTE TRANSPORTER SUBFAMILY A ABCA"/>
    <property type="match status" value="1"/>
</dbReference>
<evidence type="ECO:0000256" key="5">
    <source>
        <dbReference type="ARBA" id="ARBA00022989"/>
    </source>
</evidence>
<keyword evidence="3" id="KW-0547">Nucleotide-binding</keyword>
<accession>A0ABD0J9J8</accession>
<dbReference type="GO" id="GO:0016020">
    <property type="term" value="C:membrane"/>
    <property type="evidence" value="ECO:0007669"/>
    <property type="project" value="UniProtKB-SubCell"/>
</dbReference>
<evidence type="ECO:0000256" key="1">
    <source>
        <dbReference type="ARBA" id="ARBA00004141"/>
    </source>
</evidence>
<comment type="subcellular location">
    <subcellularLocation>
        <location evidence="1">Membrane</location>
        <topology evidence="1">Multi-pass membrane protein</topology>
    </subcellularLocation>
</comment>
<keyword evidence="5 8" id="KW-1133">Transmembrane helix</keyword>
<feature type="transmembrane region" description="Helical" evidence="8">
    <location>
        <begin position="998"/>
        <end position="1023"/>
    </location>
</feature>
<feature type="transmembrane region" description="Helical" evidence="8">
    <location>
        <begin position="919"/>
        <end position="940"/>
    </location>
</feature>
<evidence type="ECO:0000256" key="3">
    <source>
        <dbReference type="ARBA" id="ARBA00022741"/>
    </source>
</evidence>
<proteinExistence type="predicted"/>
<keyword evidence="6 8" id="KW-0472">Membrane</keyword>
<dbReference type="SMART" id="SM00382">
    <property type="entry name" value="AAA"/>
    <property type="match status" value="1"/>
</dbReference>
<dbReference type="PANTHER" id="PTHR19229:SF250">
    <property type="entry name" value="ABC TRANSPORTER DOMAIN-CONTAINING PROTEIN-RELATED"/>
    <property type="match status" value="1"/>
</dbReference>
<evidence type="ECO:0000256" key="2">
    <source>
        <dbReference type="ARBA" id="ARBA00022692"/>
    </source>
</evidence>
<evidence type="ECO:0000313" key="11">
    <source>
        <dbReference type="Proteomes" id="UP001519460"/>
    </source>
</evidence>
<feature type="transmembrane region" description="Helical" evidence="8">
    <location>
        <begin position="960"/>
        <end position="986"/>
    </location>
</feature>
<dbReference type="InterPro" id="IPR026082">
    <property type="entry name" value="ABCA"/>
</dbReference>
<dbReference type="SUPFAM" id="SSF52540">
    <property type="entry name" value="P-loop containing nucleoside triphosphate hydrolases"/>
    <property type="match status" value="1"/>
</dbReference>
<keyword evidence="4" id="KW-0067">ATP-binding</keyword>
<sequence>VKVQGFNTETELQKYFDKDKEQIEWIGIVFEGFDTATTLPQNVTFTLRPKYINEGSFSDVKFHPDFKYPLSPPPDETQYRSEGWLSLQAMISETLMTMWGRAEDHQESMKLMGLMPSAYWVSWFLTFYVYLALVMVVYTIMLTAHVHDVPLLRNVDGLLVYVFLLIYAAAIMSYAIMMSTFFDRANVAAGVSGGVFFMAFVPFGFLVDGTDYTTKMLSSLVFNTAVAIGVNAMAKIYHRGDEGVRWSNYGTPTYPDTVAMRDSMMMLMVDTVIHLLVTWYMDTVFPGEFGVPQPYYFFLTVYTGGKVAVQSLTLNMYEGHITVLLGHNGAGKTTTMFMLSGFFPPTSGTAYVNGYNIKTDITHVRSSLGLCPQHDILYNWLTVEQHLYFFARDWRTRGKPTLTLCLAARSGALSAGIALINGSKVVILDEPTSGVDPTARRQIWDLLLRHRAGRTLLLSTHFMDEADALGNRIAIMAKGKLVCCGTSMFLKKLCGTGYHLTIVKVPGKCSRQKVTKVVKSHIAKLKAGDENKRELHFLLPNNQVSKFPALFRQLEVQKEELGILCFADVLLGHFLAHSWHENPAGCIKFLHYKVNAVSPRMGQSMDSLDNAEEESSMADLTAKEQRTAVSRFGMMQESYATLTDTSGLLRKDYEVPADDSATFQPGDQSTKVSSEEGDANNANRSRATVTMTGPSVEFSEVGGRQSLRAEYVKLRGIDLQVTRMRAIVVKKVIHMWRSRMTVVIQLIMPVLFTTFAMLTKSEWRQFTIGPVKFDLHEYRPSVITYMTASEDKDVLGVGKVYSKLFHPDDTVRQLNASSGSMSKQLSLHLPRINVDHIVGAKFEESDTNATMKVTVFFNGYTFNAEPISLNYVMNAFTRYFLKGTHTISSGIRPFLEDIGFGYQRIQSKRYREPFNRGPLLARYVCYGMAFMLTLFVHFLIKERSVGAKHMQTLSGVEPLVFWLTNFLFDFAIYLVPVVFMLIVFVVFDDPAFVEDDMLGVVTVALLAYGWAVLPSIYFAQFFFQSPPTGAVLSIIYHIVTGWCITVRWEPV</sequence>